<keyword evidence="1" id="KW-1133">Transmembrane helix</keyword>
<dbReference type="InterPro" id="IPR009936">
    <property type="entry name" value="DUF1468"/>
</dbReference>
<dbReference type="OrthoDB" id="8410931at2"/>
<keyword evidence="1" id="KW-0472">Membrane</keyword>
<protein>
    <recommendedName>
        <fullName evidence="2">DUF1468 domain-containing protein</fullName>
    </recommendedName>
</protein>
<dbReference type="EMBL" id="SPKJ01000004">
    <property type="protein sequence ID" value="MYZ46587.1"/>
    <property type="molecule type" value="Genomic_DNA"/>
</dbReference>
<feature type="transmembrane region" description="Helical" evidence="1">
    <location>
        <begin position="90"/>
        <end position="122"/>
    </location>
</feature>
<evidence type="ECO:0000313" key="3">
    <source>
        <dbReference type="EMBL" id="MYZ46587.1"/>
    </source>
</evidence>
<feature type="domain" description="DUF1468" evidence="2">
    <location>
        <begin position="16"/>
        <end position="155"/>
    </location>
</feature>
<reference evidence="3" key="1">
    <citation type="submission" date="2019-03" db="EMBL/GenBank/DDBJ databases">
        <title>Afifella sp. nov., isolated from activated sludge.</title>
        <authorList>
            <person name="Li Q."/>
            <person name="Liu Y."/>
        </authorList>
    </citation>
    <scope>NUCLEOTIDE SEQUENCE</scope>
    <source>
        <strain evidence="3">L72</strain>
    </source>
</reference>
<comment type="caution">
    <text evidence="3">The sequence shown here is derived from an EMBL/GenBank/DDBJ whole genome shotgun (WGS) entry which is preliminary data.</text>
</comment>
<name>A0A964T2X8_9HYPH</name>
<evidence type="ECO:0000313" key="4">
    <source>
        <dbReference type="Proteomes" id="UP000773614"/>
    </source>
</evidence>
<gene>
    <name evidence="3" type="ORF">E4O86_02480</name>
</gene>
<evidence type="ECO:0000259" key="2">
    <source>
        <dbReference type="Pfam" id="PF07331"/>
    </source>
</evidence>
<keyword evidence="1" id="KW-0812">Transmembrane</keyword>
<sequence length="159" mass="17128">MTKLTRAKLEHLAFLAAITACAALYMLDAWRVSHRVENLIVIVPFGAAAIVLCLLIAARLLRTAEDDDTPAAAEAAEAPGRALWPRIMPLVVMALIGAYAFLLEIVGFDIVTFAFVALSLLVQGDRNLPRVLVFSAVFTFVVIWGSKAILSVPIPTLLG</sequence>
<dbReference type="AlphaFoldDB" id="A0A964T2X8"/>
<organism evidence="3 4">
    <name type="scientific">Propylenella binzhouense</name>
    <dbReference type="NCBI Taxonomy" id="2555902"/>
    <lineage>
        <taxon>Bacteria</taxon>
        <taxon>Pseudomonadati</taxon>
        <taxon>Pseudomonadota</taxon>
        <taxon>Alphaproteobacteria</taxon>
        <taxon>Hyphomicrobiales</taxon>
        <taxon>Propylenellaceae</taxon>
        <taxon>Propylenella</taxon>
    </lineage>
</organism>
<feature type="transmembrane region" description="Helical" evidence="1">
    <location>
        <begin position="128"/>
        <end position="150"/>
    </location>
</feature>
<dbReference type="Proteomes" id="UP000773614">
    <property type="component" value="Unassembled WGS sequence"/>
</dbReference>
<dbReference type="Pfam" id="PF07331">
    <property type="entry name" value="TctB"/>
    <property type="match status" value="1"/>
</dbReference>
<dbReference type="RefSeq" id="WP_161138936.1">
    <property type="nucleotide sequence ID" value="NZ_SPKJ01000004.1"/>
</dbReference>
<accession>A0A964T2X8</accession>
<evidence type="ECO:0000256" key="1">
    <source>
        <dbReference type="SAM" id="Phobius"/>
    </source>
</evidence>
<dbReference type="PROSITE" id="PS51257">
    <property type="entry name" value="PROKAR_LIPOPROTEIN"/>
    <property type="match status" value="1"/>
</dbReference>
<keyword evidence="4" id="KW-1185">Reference proteome</keyword>
<feature type="transmembrane region" description="Helical" evidence="1">
    <location>
        <begin position="39"/>
        <end position="61"/>
    </location>
</feature>
<proteinExistence type="predicted"/>